<evidence type="ECO:0000256" key="6">
    <source>
        <dbReference type="ARBA" id="ARBA00022598"/>
    </source>
</evidence>
<dbReference type="PROSITE" id="PS50886">
    <property type="entry name" value="TRBD"/>
    <property type="match status" value="1"/>
</dbReference>
<name>D3P8N9_DEFDS</name>
<evidence type="ECO:0000256" key="9">
    <source>
        <dbReference type="ARBA" id="ARBA00022840"/>
    </source>
</evidence>
<dbReference type="EMBL" id="AP011529">
    <property type="protein sequence ID" value="BAI81079.1"/>
    <property type="molecule type" value="Genomic_DNA"/>
</dbReference>
<dbReference type="InterPro" id="IPR005146">
    <property type="entry name" value="B3/B4_tRNA-bd"/>
</dbReference>
<dbReference type="RefSeq" id="WP_013008325.1">
    <property type="nucleotide sequence ID" value="NC_013939.1"/>
</dbReference>
<dbReference type="Pfam" id="PF03483">
    <property type="entry name" value="B3_4"/>
    <property type="match status" value="1"/>
</dbReference>
<evidence type="ECO:0000259" key="19">
    <source>
        <dbReference type="PROSITE" id="PS51483"/>
    </source>
</evidence>
<keyword evidence="5 16" id="KW-0820">tRNA-binding</keyword>
<evidence type="ECO:0000256" key="14">
    <source>
        <dbReference type="ARBA" id="ARBA00049255"/>
    </source>
</evidence>
<dbReference type="Gene3D" id="2.40.50.140">
    <property type="entry name" value="Nucleic acid-binding proteins"/>
    <property type="match status" value="1"/>
</dbReference>
<dbReference type="SUPFAM" id="SSF54991">
    <property type="entry name" value="Anticodon-binding domain of PheRS"/>
    <property type="match status" value="1"/>
</dbReference>
<dbReference type="HAMAP" id="MF_00283">
    <property type="entry name" value="Phe_tRNA_synth_beta1"/>
    <property type="match status" value="1"/>
</dbReference>
<evidence type="ECO:0000256" key="8">
    <source>
        <dbReference type="ARBA" id="ARBA00022741"/>
    </source>
</evidence>
<dbReference type="InterPro" id="IPR012340">
    <property type="entry name" value="NA-bd_OB-fold"/>
</dbReference>
<dbReference type="GO" id="GO:0000049">
    <property type="term" value="F:tRNA binding"/>
    <property type="evidence" value="ECO:0007669"/>
    <property type="project" value="UniProtKB-UniRule"/>
</dbReference>
<evidence type="ECO:0000256" key="10">
    <source>
        <dbReference type="ARBA" id="ARBA00022842"/>
    </source>
</evidence>
<dbReference type="NCBIfam" id="TIGR00472">
    <property type="entry name" value="pheT_bact"/>
    <property type="match status" value="1"/>
</dbReference>
<dbReference type="KEGG" id="ddf:DEFDS_1621"/>
<feature type="domain" description="TRNA-binding" evidence="17">
    <location>
        <begin position="39"/>
        <end position="148"/>
    </location>
</feature>
<dbReference type="SUPFAM" id="SSF55681">
    <property type="entry name" value="Class II aaRS and biotin synthetases"/>
    <property type="match status" value="1"/>
</dbReference>
<dbReference type="EC" id="6.1.1.20" evidence="15"/>
<protein>
    <recommendedName>
        <fullName evidence="15">Phenylalanine--tRNA ligase beta subunit</fullName>
        <ecNumber evidence="15">6.1.1.20</ecNumber>
    </recommendedName>
    <alternativeName>
        <fullName evidence="15">Phenylalanyl-tRNA synthetase beta subunit</fullName>
        <shortName evidence="15">PheRS</shortName>
    </alternativeName>
</protein>
<dbReference type="PROSITE" id="PS51483">
    <property type="entry name" value="B5"/>
    <property type="match status" value="1"/>
</dbReference>
<keyword evidence="4 15" id="KW-0963">Cytoplasm</keyword>
<evidence type="ECO:0000256" key="11">
    <source>
        <dbReference type="ARBA" id="ARBA00022884"/>
    </source>
</evidence>
<dbReference type="InterPro" id="IPR033714">
    <property type="entry name" value="tRNA_bind_bactPheRS"/>
</dbReference>
<dbReference type="GO" id="GO:0004826">
    <property type="term" value="F:phenylalanine-tRNA ligase activity"/>
    <property type="evidence" value="ECO:0007669"/>
    <property type="project" value="UniProtKB-UniRule"/>
</dbReference>
<evidence type="ECO:0000313" key="20">
    <source>
        <dbReference type="EMBL" id="BAI81079.1"/>
    </source>
</evidence>
<dbReference type="SMART" id="SM00896">
    <property type="entry name" value="FDX-ACB"/>
    <property type="match status" value="1"/>
</dbReference>
<dbReference type="FunFam" id="3.50.40.10:FF:000001">
    <property type="entry name" value="Phenylalanine--tRNA ligase beta subunit"/>
    <property type="match status" value="1"/>
</dbReference>
<evidence type="ECO:0000256" key="7">
    <source>
        <dbReference type="ARBA" id="ARBA00022723"/>
    </source>
</evidence>
<keyword evidence="10 15" id="KW-0460">Magnesium</keyword>
<dbReference type="SMART" id="SM00873">
    <property type="entry name" value="B3_4"/>
    <property type="match status" value="1"/>
</dbReference>
<dbReference type="FunFam" id="3.30.56.10:FF:000002">
    <property type="entry name" value="Phenylalanine--tRNA ligase beta subunit"/>
    <property type="match status" value="1"/>
</dbReference>
<feature type="binding site" evidence="15">
    <location>
        <position position="465"/>
    </location>
    <ligand>
        <name>Mg(2+)</name>
        <dbReference type="ChEBI" id="CHEBI:18420"/>
        <note>shared with alpha subunit</note>
    </ligand>
</feature>
<keyword evidence="13 15" id="KW-0030">Aminoacyl-tRNA synthetase</keyword>
<comment type="similarity">
    <text evidence="2 15">Belongs to the phenylalanyl-tRNA synthetase beta subunit family. Type 1 subfamily.</text>
</comment>
<evidence type="ECO:0000256" key="16">
    <source>
        <dbReference type="PROSITE-ProRule" id="PRU00209"/>
    </source>
</evidence>
<dbReference type="InterPro" id="IPR005121">
    <property type="entry name" value="Fdx_antiC-bd"/>
</dbReference>
<comment type="catalytic activity">
    <reaction evidence="14 15">
        <text>tRNA(Phe) + L-phenylalanine + ATP = L-phenylalanyl-tRNA(Phe) + AMP + diphosphate + H(+)</text>
        <dbReference type="Rhea" id="RHEA:19413"/>
        <dbReference type="Rhea" id="RHEA-COMP:9668"/>
        <dbReference type="Rhea" id="RHEA-COMP:9699"/>
        <dbReference type="ChEBI" id="CHEBI:15378"/>
        <dbReference type="ChEBI" id="CHEBI:30616"/>
        <dbReference type="ChEBI" id="CHEBI:33019"/>
        <dbReference type="ChEBI" id="CHEBI:58095"/>
        <dbReference type="ChEBI" id="CHEBI:78442"/>
        <dbReference type="ChEBI" id="CHEBI:78531"/>
        <dbReference type="ChEBI" id="CHEBI:456215"/>
        <dbReference type="EC" id="6.1.1.20"/>
    </reaction>
</comment>
<dbReference type="GO" id="GO:0009328">
    <property type="term" value="C:phenylalanine-tRNA ligase complex"/>
    <property type="evidence" value="ECO:0007669"/>
    <property type="project" value="TreeGrafter"/>
</dbReference>
<organism evidence="20 21">
    <name type="scientific">Deferribacter desulfuricans (strain DSM 14783 / JCM 11476 / NBRC 101012 / SSM1)</name>
    <dbReference type="NCBI Taxonomy" id="639282"/>
    <lineage>
        <taxon>Bacteria</taxon>
        <taxon>Pseudomonadati</taxon>
        <taxon>Deferribacterota</taxon>
        <taxon>Deferribacteres</taxon>
        <taxon>Deferribacterales</taxon>
        <taxon>Deferribacteraceae</taxon>
        <taxon>Deferribacter</taxon>
    </lineage>
</organism>
<dbReference type="HOGENOM" id="CLU_016891_0_0_0"/>
<dbReference type="SUPFAM" id="SSF50249">
    <property type="entry name" value="Nucleic acid-binding proteins"/>
    <property type="match status" value="1"/>
</dbReference>
<evidence type="ECO:0000313" key="21">
    <source>
        <dbReference type="Proteomes" id="UP000001520"/>
    </source>
</evidence>
<dbReference type="Gene3D" id="3.30.930.10">
    <property type="entry name" value="Bira Bifunctional Protein, Domain 2"/>
    <property type="match status" value="1"/>
</dbReference>
<dbReference type="InterPro" id="IPR020825">
    <property type="entry name" value="Phe-tRNA_synthase-like_B3/B4"/>
</dbReference>
<dbReference type="InterPro" id="IPR041616">
    <property type="entry name" value="PheRS_beta_core"/>
</dbReference>
<evidence type="ECO:0000259" key="17">
    <source>
        <dbReference type="PROSITE" id="PS50886"/>
    </source>
</evidence>
<dbReference type="GO" id="GO:0000287">
    <property type="term" value="F:magnesium ion binding"/>
    <property type="evidence" value="ECO:0007669"/>
    <property type="project" value="UniProtKB-UniRule"/>
</dbReference>
<dbReference type="eggNOG" id="COG0073">
    <property type="taxonomic scope" value="Bacteria"/>
</dbReference>
<gene>
    <name evidence="15 20" type="primary">pheT</name>
    <name evidence="20" type="ordered locus">DEFDS_1621</name>
</gene>
<dbReference type="STRING" id="639282.DEFDS_1621"/>
<evidence type="ECO:0000256" key="3">
    <source>
        <dbReference type="ARBA" id="ARBA00011209"/>
    </source>
</evidence>
<dbReference type="InterPro" id="IPR036690">
    <property type="entry name" value="Fdx_antiC-bd_sf"/>
</dbReference>
<keyword evidence="8 15" id="KW-0547">Nucleotide-binding</keyword>
<dbReference type="GO" id="GO:0005524">
    <property type="term" value="F:ATP binding"/>
    <property type="evidence" value="ECO:0007669"/>
    <property type="project" value="UniProtKB-UniRule"/>
</dbReference>
<dbReference type="eggNOG" id="COG0072">
    <property type="taxonomic scope" value="Bacteria"/>
</dbReference>
<dbReference type="InterPro" id="IPR005147">
    <property type="entry name" value="tRNA_synthase_B5-dom"/>
</dbReference>
<proteinExistence type="inferred from homology"/>
<dbReference type="InterPro" id="IPR045864">
    <property type="entry name" value="aa-tRNA-synth_II/BPL/LPL"/>
</dbReference>
<dbReference type="Pfam" id="PF17759">
    <property type="entry name" value="tRNA_synthFbeta"/>
    <property type="match status" value="1"/>
</dbReference>
<dbReference type="Pfam" id="PF03484">
    <property type="entry name" value="B5"/>
    <property type="match status" value="1"/>
</dbReference>
<dbReference type="PANTHER" id="PTHR10947">
    <property type="entry name" value="PHENYLALANYL-TRNA SYNTHETASE BETA CHAIN AND LEUCINE-RICH REPEAT-CONTAINING PROTEIN 47"/>
    <property type="match status" value="1"/>
</dbReference>
<keyword evidence="11 16" id="KW-0694">RNA-binding</keyword>
<dbReference type="Gene3D" id="3.30.56.10">
    <property type="match status" value="2"/>
</dbReference>
<keyword evidence="7 15" id="KW-0479">Metal-binding</keyword>
<feature type="binding site" evidence="15">
    <location>
        <position position="461"/>
    </location>
    <ligand>
        <name>Mg(2+)</name>
        <dbReference type="ChEBI" id="CHEBI:18420"/>
        <note>shared with alpha subunit</note>
    </ligand>
</feature>
<comment type="subunit">
    <text evidence="3 15">Tetramer of two alpha and two beta subunits.</text>
</comment>
<keyword evidence="21" id="KW-1185">Reference proteome</keyword>
<dbReference type="PANTHER" id="PTHR10947:SF0">
    <property type="entry name" value="PHENYLALANINE--TRNA LIGASE BETA SUBUNIT"/>
    <property type="match status" value="1"/>
</dbReference>
<dbReference type="Proteomes" id="UP000001520">
    <property type="component" value="Chromosome"/>
</dbReference>
<dbReference type="InterPro" id="IPR045060">
    <property type="entry name" value="Phe-tRNA-ligase_IIc_bsu"/>
</dbReference>
<evidence type="ECO:0000256" key="13">
    <source>
        <dbReference type="ARBA" id="ARBA00023146"/>
    </source>
</evidence>
<reference evidence="20 21" key="1">
    <citation type="journal article" date="2010" name="DNA Res.">
        <title>Bacterial lifestyle in a deep-sea hydrothermal vent chimney revealed by the genome sequence of the thermophilic bacterium Deferribacter desulfuricans SSM1.</title>
        <authorList>
            <person name="Takaki Y."/>
            <person name="Shimamura S."/>
            <person name="Nakagawa S."/>
            <person name="Fukuhara Y."/>
            <person name="Horikawa H."/>
            <person name="Ankai A."/>
            <person name="Harada T."/>
            <person name="Hosoyama A."/>
            <person name="Oguchi A."/>
            <person name="Fukui S."/>
            <person name="Fujita N."/>
            <person name="Takami H."/>
            <person name="Takai K."/>
        </authorList>
    </citation>
    <scope>NUCLEOTIDE SEQUENCE [LARGE SCALE GENOMIC DNA]</scope>
    <source>
        <strain evidence="21">DSM 14783 / JCM 11476 / NBRC 101012 / SSM1</strain>
    </source>
</reference>
<dbReference type="CDD" id="cd00769">
    <property type="entry name" value="PheRS_beta_core"/>
    <property type="match status" value="1"/>
</dbReference>
<dbReference type="SMART" id="SM00874">
    <property type="entry name" value="B5"/>
    <property type="match status" value="1"/>
</dbReference>
<evidence type="ECO:0000256" key="4">
    <source>
        <dbReference type="ARBA" id="ARBA00022490"/>
    </source>
</evidence>
<dbReference type="NCBIfam" id="NF045760">
    <property type="entry name" value="YtpR"/>
    <property type="match status" value="1"/>
</dbReference>
<dbReference type="SUPFAM" id="SSF56037">
    <property type="entry name" value="PheT/TilS domain"/>
    <property type="match status" value="1"/>
</dbReference>
<keyword evidence="6 15" id="KW-0436">Ligase</keyword>
<dbReference type="AlphaFoldDB" id="D3P8N9"/>
<dbReference type="Pfam" id="PF03147">
    <property type="entry name" value="FDX-ACB"/>
    <property type="match status" value="1"/>
</dbReference>
<keyword evidence="9 15" id="KW-0067">ATP-binding</keyword>
<evidence type="ECO:0000256" key="15">
    <source>
        <dbReference type="HAMAP-Rule" id="MF_00283"/>
    </source>
</evidence>
<evidence type="ECO:0000256" key="5">
    <source>
        <dbReference type="ARBA" id="ARBA00022555"/>
    </source>
</evidence>
<feature type="domain" description="B5" evidence="19">
    <location>
        <begin position="401"/>
        <end position="477"/>
    </location>
</feature>
<dbReference type="Gene3D" id="3.30.70.380">
    <property type="entry name" value="Ferrodoxin-fold anticodon-binding domain"/>
    <property type="match status" value="1"/>
</dbReference>
<dbReference type="InterPro" id="IPR009061">
    <property type="entry name" value="DNA-bd_dom_put_sf"/>
</dbReference>
<accession>D3P8N9</accession>
<dbReference type="PROSITE" id="PS51447">
    <property type="entry name" value="FDX_ACB"/>
    <property type="match status" value="1"/>
</dbReference>
<dbReference type="SUPFAM" id="SSF46955">
    <property type="entry name" value="Putative DNA-binding domain"/>
    <property type="match status" value="1"/>
</dbReference>
<feature type="binding site" evidence="15">
    <location>
        <position position="464"/>
    </location>
    <ligand>
        <name>Mg(2+)</name>
        <dbReference type="ChEBI" id="CHEBI:18420"/>
        <note>shared with alpha subunit</note>
    </ligand>
</feature>
<dbReference type="InterPro" id="IPR004532">
    <property type="entry name" value="Phe-tRNA-ligase_IIc_bsu_bact"/>
</dbReference>
<comment type="subcellular location">
    <subcellularLocation>
        <location evidence="1 15">Cytoplasm</location>
    </subcellularLocation>
</comment>
<dbReference type="GO" id="GO:0006432">
    <property type="term" value="P:phenylalanyl-tRNA aminoacylation"/>
    <property type="evidence" value="ECO:0007669"/>
    <property type="project" value="UniProtKB-UniRule"/>
</dbReference>
<dbReference type="Pfam" id="PF01588">
    <property type="entry name" value="tRNA_bind"/>
    <property type="match status" value="1"/>
</dbReference>
<evidence type="ECO:0000256" key="2">
    <source>
        <dbReference type="ARBA" id="ARBA00008653"/>
    </source>
</evidence>
<evidence type="ECO:0000256" key="1">
    <source>
        <dbReference type="ARBA" id="ARBA00004496"/>
    </source>
</evidence>
<dbReference type="FunFam" id="2.40.50.140:FF:000045">
    <property type="entry name" value="Phenylalanine--tRNA ligase beta subunit"/>
    <property type="match status" value="1"/>
</dbReference>
<evidence type="ECO:0000256" key="12">
    <source>
        <dbReference type="ARBA" id="ARBA00022917"/>
    </source>
</evidence>
<evidence type="ECO:0000259" key="18">
    <source>
        <dbReference type="PROSITE" id="PS51447"/>
    </source>
</evidence>
<feature type="domain" description="FDX-ACB" evidence="18">
    <location>
        <begin position="702"/>
        <end position="794"/>
    </location>
</feature>
<dbReference type="InterPro" id="IPR002547">
    <property type="entry name" value="tRNA-bd_dom"/>
</dbReference>
<keyword evidence="12 15" id="KW-0648">Protein biosynthesis</keyword>
<comment type="cofactor">
    <cofactor evidence="15">
        <name>Mg(2+)</name>
        <dbReference type="ChEBI" id="CHEBI:18420"/>
    </cofactor>
    <text evidence="15">Binds 2 magnesium ions per tetramer.</text>
</comment>
<dbReference type="OrthoDB" id="9805455at2"/>
<dbReference type="CDD" id="cd02796">
    <property type="entry name" value="tRNA_bind_bactPheRS"/>
    <property type="match status" value="1"/>
</dbReference>
<dbReference type="Gene3D" id="3.50.40.10">
    <property type="entry name" value="Phenylalanyl-trna Synthetase, Chain B, domain 3"/>
    <property type="match status" value="1"/>
</dbReference>
<sequence>MKVSYSWLSDFIDVKGIDPRDLVDKLTMAGLEVEELIVKEKVENVVFAKVLEKEKHPDADKLSICKVFDGGETYQVICGAANVAAGQIIPFAKIGAKLPIGLKIKKAKIRGVESFGMICSAAELGLEEKSDGIMVLDVDESYLGKNVSSYLGLEDVILDISITPNRADCLSIIGIAREIAALYGLSLKEKHFDLKEENEPAENLKKVIVEDKDKCPIYLGRVIKDVEIKPSPIWMQNRLRSVGVRPINNVVDITNYVLFEYGQPLHTFDMNKLEGNVIIRTAKPGEKIMTLDGKERELKDYMLVIADEKKAIAVAGVMGGEFSGIDDNTKDVFLECAYFKPESIRITARRLGMQTDSSYRFERGIDKGNVFKMVDYAAYLLQEYANGKVLKGIVTDEYEKVKPKSVSFNLDRVNRLLGTELSKEESKDILTKLNFKIVEEQGGDFKVEVPTYRVDIERWVDIAEELSRIYGYNKIDTTVPEINADSNQPSLSLKTQREIRYSLKSLGFYEAINFSFMSDEFLSNFDGKENFVYLKNPLSEDMNTLRTFVFPGLIANMVSNIRQQYASLRFFEFANVFINKGEKELPLQKMHLSIGITENFWPLSWAEKNDIEPFYYLKGVIDDILGSYKLKADYKRADKEFLHPGKSAYLKIDNKVVGFMGELHPDILEKLDLDKKLYVAELFFDDLVEIIENRKIKYEKFSQFPFVTKDISVIVDKGTLVNDMINEIKNISKLIDDVVLYDIYEGKNIGENKVSLTFRVYFSSLERTLTDDETNKLLDEIIELLKDKFDASLR</sequence>
<feature type="binding site" evidence="15">
    <location>
        <position position="455"/>
    </location>
    <ligand>
        <name>Mg(2+)</name>
        <dbReference type="ChEBI" id="CHEBI:18420"/>
        <note>shared with alpha subunit</note>
    </ligand>
</feature>